<gene>
    <name evidence="5" type="ORF">SAMN04489812_0261</name>
</gene>
<dbReference type="AlphaFoldDB" id="A0A1H1MUC8"/>
<feature type="chain" id="PRO_5009254787" evidence="3">
    <location>
        <begin position="26"/>
        <end position="233"/>
    </location>
</feature>
<keyword evidence="2" id="KW-0472">Membrane</keyword>
<dbReference type="RefSeq" id="WP_091518622.1">
    <property type="nucleotide sequence ID" value="NZ_LT629772.1"/>
</dbReference>
<dbReference type="Gene3D" id="2.60.40.2230">
    <property type="entry name" value="Uncharacterised protein YcnI-like PF07987, DUF1775"/>
    <property type="match status" value="1"/>
</dbReference>
<dbReference type="InterPro" id="IPR012533">
    <property type="entry name" value="YcnI-copper_dom"/>
</dbReference>
<reference evidence="5 6" key="1">
    <citation type="submission" date="2016-10" db="EMBL/GenBank/DDBJ databases">
        <authorList>
            <person name="de Groot N.N."/>
        </authorList>
    </citation>
    <scope>NUCLEOTIDE SEQUENCE [LARGE SCALE GENOMIC DNA]</scope>
    <source>
        <strain evidence="5 6">DSM 21800</strain>
    </source>
</reference>
<protein>
    <submittedName>
        <fullName evidence="5">Uncharacterized protein YcnI</fullName>
    </submittedName>
</protein>
<dbReference type="OrthoDB" id="9810871at2"/>
<feature type="signal peptide" evidence="3">
    <location>
        <begin position="1"/>
        <end position="25"/>
    </location>
</feature>
<keyword evidence="2" id="KW-1133">Transmembrane helix</keyword>
<feature type="transmembrane region" description="Helical" evidence="2">
    <location>
        <begin position="206"/>
        <end position="227"/>
    </location>
</feature>
<feature type="domain" description="YncI copper-binding" evidence="4">
    <location>
        <begin position="26"/>
        <end position="174"/>
    </location>
</feature>
<dbReference type="Pfam" id="PF07987">
    <property type="entry name" value="DUF1775"/>
    <property type="match status" value="1"/>
</dbReference>
<name>A0A1H1MUC8_9ACTN</name>
<proteinExistence type="predicted"/>
<evidence type="ECO:0000256" key="2">
    <source>
        <dbReference type="SAM" id="Phobius"/>
    </source>
</evidence>
<evidence type="ECO:0000313" key="5">
    <source>
        <dbReference type="EMBL" id="SDR90192.1"/>
    </source>
</evidence>
<dbReference type="STRING" id="630515.SAMN04489812_0261"/>
<dbReference type="Proteomes" id="UP000199103">
    <property type="component" value="Chromosome I"/>
</dbReference>
<keyword evidence="6" id="KW-1185">Reference proteome</keyword>
<organism evidence="5 6">
    <name type="scientific">Microlunatus soli</name>
    <dbReference type="NCBI Taxonomy" id="630515"/>
    <lineage>
        <taxon>Bacteria</taxon>
        <taxon>Bacillati</taxon>
        <taxon>Actinomycetota</taxon>
        <taxon>Actinomycetes</taxon>
        <taxon>Propionibacteriales</taxon>
        <taxon>Propionibacteriaceae</taxon>
        <taxon>Microlunatus</taxon>
    </lineage>
</organism>
<evidence type="ECO:0000256" key="3">
    <source>
        <dbReference type="SAM" id="SignalP"/>
    </source>
</evidence>
<evidence type="ECO:0000313" key="6">
    <source>
        <dbReference type="Proteomes" id="UP000199103"/>
    </source>
</evidence>
<keyword evidence="2" id="KW-0812">Transmembrane</keyword>
<dbReference type="InterPro" id="IPR038507">
    <property type="entry name" value="YcnI-like_sf"/>
</dbReference>
<feature type="region of interest" description="Disordered" evidence="1">
    <location>
        <begin position="178"/>
        <end position="202"/>
    </location>
</feature>
<evidence type="ECO:0000256" key="1">
    <source>
        <dbReference type="SAM" id="MobiDB-lite"/>
    </source>
</evidence>
<sequence length="233" mass="23688">MIRRSATAVLLAALLGLLMMPTAAAHVRVSSTDAAQGGYGVLTFRVPTESDTASTVGLTVTLPEDTPLASVSVQPVPGWTATRKEQKLDKPIETDDGTLTSYVSSVTWKADSDKNGLKPGEFGLFSISAGPLPEKAQLAFPATQRYSDGSTVAWDEITTGGGAEPEHPAPAIELPAAAAPSPTASAPPPTKSGSQDSAAADGSTGWLAPTGAVLAAIAVIIAVAALLRSRRSA</sequence>
<keyword evidence="3" id="KW-0732">Signal</keyword>
<dbReference type="EMBL" id="LT629772">
    <property type="protein sequence ID" value="SDR90192.1"/>
    <property type="molecule type" value="Genomic_DNA"/>
</dbReference>
<dbReference type="CDD" id="cd08545">
    <property type="entry name" value="YcnI_like"/>
    <property type="match status" value="1"/>
</dbReference>
<feature type="compositionally biased region" description="Low complexity" evidence="1">
    <location>
        <begin position="192"/>
        <end position="202"/>
    </location>
</feature>
<accession>A0A1H1MUC8</accession>
<evidence type="ECO:0000259" key="4">
    <source>
        <dbReference type="Pfam" id="PF07987"/>
    </source>
</evidence>